<evidence type="ECO:0000313" key="3">
    <source>
        <dbReference type="Proteomes" id="UP001596086"/>
    </source>
</evidence>
<feature type="chain" id="PRO_5045967588" description="DUF306 domain-containing protein" evidence="1">
    <location>
        <begin position="21"/>
        <end position="147"/>
    </location>
</feature>
<dbReference type="Proteomes" id="UP001596086">
    <property type="component" value="Unassembled WGS sequence"/>
</dbReference>
<sequence length="147" mass="16234">MKFLCALLCGLACFPAAVQAQALPFAGRWLLDENPKAPAAAYTVLTIDGEKMRWSGPDKATPVCVQEFALKQEKPGTVYADGRGTRFLAGVKGSIPTYLLQLRSSTCGRAGEDTRIRYPLVYDTRHIEVIGYVKGKPVSSRRFHRKE</sequence>
<protein>
    <recommendedName>
        <fullName evidence="4">DUF306 domain-containing protein</fullName>
    </recommendedName>
</protein>
<dbReference type="EMBL" id="JBHSMZ010000004">
    <property type="protein sequence ID" value="MFC5548035.1"/>
    <property type="molecule type" value="Genomic_DNA"/>
</dbReference>
<keyword evidence="3" id="KW-1185">Reference proteome</keyword>
<dbReference type="RefSeq" id="WP_379768372.1">
    <property type="nucleotide sequence ID" value="NZ_JBHSMZ010000004.1"/>
</dbReference>
<organism evidence="2 3">
    <name type="scientific">Massilia aerilata</name>
    <dbReference type="NCBI Taxonomy" id="453817"/>
    <lineage>
        <taxon>Bacteria</taxon>
        <taxon>Pseudomonadati</taxon>
        <taxon>Pseudomonadota</taxon>
        <taxon>Betaproteobacteria</taxon>
        <taxon>Burkholderiales</taxon>
        <taxon>Oxalobacteraceae</taxon>
        <taxon>Telluria group</taxon>
        <taxon>Massilia</taxon>
    </lineage>
</organism>
<proteinExistence type="predicted"/>
<name>A0ABW0RWV1_9BURK</name>
<evidence type="ECO:0008006" key="4">
    <source>
        <dbReference type="Google" id="ProtNLM"/>
    </source>
</evidence>
<keyword evidence="1" id="KW-0732">Signal</keyword>
<accession>A0ABW0RWV1</accession>
<feature type="signal peptide" evidence="1">
    <location>
        <begin position="1"/>
        <end position="20"/>
    </location>
</feature>
<comment type="caution">
    <text evidence="2">The sequence shown here is derived from an EMBL/GenBank/DDBJ whole genome shotgun (WGS) entry which is preliminary data.</text>
</comment>
<evidence type="ECO:0000256" key="1">
    <source>
        <dbReference type="SAM" id="SignalP"/>
    </source>
</evidence>
<gene>
    <name evidence="2" type="ORF">ACFPO9_05855</name>
</gene>
<reference evidence="3" key="1">
    <citation type="journal article" date="2019" name="Int. J. Syst. Evol. Microbiol.">
        <title>The Global Catalogue of Microorganisms (GCM) 10K type strain sequencing project: providing services to taxonomists for standard genome sequencing and annotation.</title>
        <authorList>
            <consortium name="The Broad Institute Genomics Platform"/>
            <consortium name="The Broad Institute Genome Sequencing Center for Infectious Disease"/>
            <person name="Wu L."/>
            <person name="Ma J."/>
        </authorList>
    </citation>
    <scope>NUCLEOTIDE SEQUENCE [LARGE SCALE GENOMIC DNA]</scope>
    <source>
        <strain evidence="3">CGMCC 4.5798</strain>
    </source>
</reference>
<evidence type="ECO:0000313" key="2">
    <source>
        <dbReference type="EMBL" id="MFC5548035.1"/>
    </source>
</evidence>